<reference evidence="3" key="1">
    <citation type="journal article" date="2019" name="Int. J. Syst. Evol. Microbiol.">
        <title>The Global Catalogue of Microorganisms (GCM) 10K type strain sequencing project: providing services to taxonomists for standard genome sequencing and annotation.</title>
        <authorList>
            <consortium name="The Broad Institute Genomics Platform"/>
            <consortium name="The Broad Institute Genome Sequencing Center for Infectious Disease"/>
            <person name="Wu L."/>
            <person name="Ma J."/>
        </authorList>
    </citation>
    <scope>NUCLEOTIDE SEQUENCE [LARGE SCALE GENOMIC DNA]</scope>
    <source>
        <strain evidence="3">JCM 4565</strain>
    </source>
</reference>
<feature type="compositionally biased region" description="Pro residues" evidence="1">
    <location>
        <begin position="123"/>
        <end position="132"/>
    </location>
</feature>
<evidence type="ECO:0000313" key="2">
    <source>
        <dbReference type="EMBL" id="GAA0346337.1"/>
    </source>
</evidence>
<name>A0ABN0WTN8_9ACTN</name>
<dbReference type="Gene3D" id="3.40.50.300">
    <property type="entry name" value="P-loop containing nucleotide triphosphate hydrolases"/>
    <property type="match status" value="1"/>
</dbReference>
<keyword evidence="3" id="KW-1185">Reference proteome</keyword>
<evidence type="ECO:0000256" key="1">
    <source>
        <dbReference type="SAM" id="MobiDB-lite"/>
    </source>
</evidence>
<feature type="region of interest" description="Disordered" evidence="1">
    <location>
        <begin position="112"/>
        <end position="132"/>
    </location>
</feature>
<dbReference type="InterPro" id="IPR027417">
    <property type="entry name" value="P-loop_NTPase"/>
</dbReference>
<evidence type="ECO:0000313" key="3">
    <source>
        <dbReference type="Proteomes" id="UP001500063"/>
    </source>
</evidence>
<organism evidence="2 3">
    <name type="scientific">Streptomyces blastmyceticus</name>
    <dbReference type="NCBI Taxonomy" id="68180"/>
    <lineage>
        <taxon>Bacteria</taxon>
        <taxon>Bacillati</taxon>
        <taxon>Actinomycetota</taxon>
        <taxon>Actinomycetes</taxon>
        <taxon>Kitasatosporales</taxon>
        <taxon>Streptomycetaceae</taxon>
        <taxon>Streptomyces</taxon>
    </lineage>
</organism>
<accession>A0ABN0WTN8</accession>
<sequence length="132" mass="14298">MARPAGKTTLAHALAGAPAWPALCRDEIQERLAATGADPADRLDLKTLEGFSRTIGDHLKYGTSLVAEAAFRDLLWSPGLEPLADLAGIRIVRRVVDPELARVGISRRADARNVDQHVQPTVTLPPHPRSVR</sequence>
<gene>
    <name evidence="2" type="ORF">GCM10010319_23470</name>
</gene>
<comment type="caution">
    <text evidence="2">The sequence shown here is derived from an EMBL/GenBank/DDBJ whole genome shotgun (WGS) entry which is preliminary data.</text>
</comment>
<dbReference type="RefSeq" id="WP_344117703.1">
    <property type="nucleotide sequence ID" value="NZ_BAAABW010000013.1"/>
</dbReference>
<dbReference type="Proteomes" id="UP001500063">
    <property type="component" value="Unassembled WGS sequence"/>
</dbReference>
<dbReference type="EMBL" id="BAAABW010000013">
    <property type="protein sequence ID" value="GAA0346337.1"/>
    <property type="molecule type" value="Genomic_DNA"/>
</dbReference>
<protein>
    <submittedName>
        <fullName evidence="2">Uncharacterized protein</fullName>
    </submittedName>
</protein>
<proteinExistence type="predicted"/>